<comment type="caution">
    <text evidence="2">The sequence shown here is derived from an EMBL/GenBank/DDBJ whole genome shotgun (WGS) entry which is preliminary data.</text>
</comment>
<dbReference type="PANTHER" id="PTHR43196:SF2">
    <property type="entry name" value="PHOSPHOADENOSINE PHOSPHOSULFATE REDUCTASE"/>
    <property type="match status" value="1"/>
</dbReference>
<organism evidence="2">
    <name type="scientific">hydrocarbon metagenome</name>
    <dbReference type="NCBI Taxonomy" id="938273"/>
    <lineage>
        <taxon>unclassified sequences</taxon>
        <taxon>metagenomes</taxon>
        <taxon>ecological metagenomes</taxon>
    </lineage>
</organism>
<evidence type="ECO:0000259" key="1">
    <source>
        <dbReference type="SMART" id="SM00470"/>
    </source>
</evidence>
<dbReference type="Pfam" id="PF02195">
    <property type="entry name" value="ParB_N"/>
    <property type="match status" value="1"/>
</dbReference>
<reference evidence="2" key="1">
    <citation type="journal article" date="2015" name="Proc. Natl. Acad. Sci. U.S.A.">
        <title>Networks of energetic and metabolic interactions define dynamics in microbial communities.</title>
        <authorList>
            <person name="Embree M."/>
            <person name="Liu J.K."/>
            <person name="Al-Bassam M.M."/>
            <person name="Zengler K."/>
        </authorList>
    </citation>
    <scope>NUCLEOTIDE SEQUENCE</scope>
</reference>
<dbReference type="GO" id="GO:0032259">
    <property type="term" value="P:methylation"/>
    <property type="evidence" value="ECO:0007669"/>
    <property type="project" value="UniProtKB-KW"/>
</dbReference>
<dbReference type="AlphaFoldDB" id="A0A0W8F8F1"/>
<dbReference type="Gene3D" id="3.40.50.620">
    <property type="entry name" value="HUPs"/>
    <property type="match status" value="1"/>
</dbReference>
<dbReference type="CDD" id="cd16403">
    <property type="entry name" value="ParB_N_like_MT"/>
    <property type="match status" value="1"/>
</dbReference>
<sequence length="471" mass="53417">MIIISVGEAFRNHYRDEEPSEQVDLQGQPLYKALADAIPVYCAHDKIIDIIEAIPNPRNPNQHPDSQIELLARIIKAQGWRNPIVISKLSGFITKGHGRLLAAQKLGVKQIPVDYQDYANPAAEWADIIADNKIAELATPDNKLIKEILDEIRGDIDLDLTGYAGVQMDQLLKDIKKHDDKFRPGETNSRPKIDFIEDEKRALEVPAEDAHLFEGKKNVVVIFSGGIDSTFSLFWAKQNFGDRRVIGIFSDPGVELPGAALHAYQVCMYLEVEFVLVKPKSDMFIEMVKRGGWPSTIFPWCQSDFVYGPINDWILANLEAHETVVMDGSSGDQVTRLSKKTKTSKSTEKRMHEYAYYHPRYDVSREASEKILKHAGVPFWWGYEMGAKRTACWMCPGMKGEQALFIQERFPGLADYVRKMEKYMGKPLEQMNDKSFDMKVEIGKRQAARRAKGEALEAEEDYKIVADAQDS</sequence>
<dbReference type="Gene3D" id="3.90.1530.10">
    <property type="entry name" value="Conserved hypothetical protein from pyrococcus furiosus pfu- 392566-001, ParB domain"/>
    <property type="match status" value="1"/>
</dbReference>
<dbReference type="GO" id="GO:0008168">
    <property type="term" value="F:methyltransferase activity"/>
    <property type="evidence" value="ECO:0007669"/>
    <property type="project" value="UniProtKB-KW"/>
</dbReference>
<dbReference type="InterPro" id="IPR036086">
    <property type="entry name" value="ParB/Sulfiredoxin_sf"/>
</dbReference>
<evidence type="ECO:0000313" key="2">
    <source>
        <dbReference type="EMBL" id="KUG17133.1"/>
    </source>
</evidence>
<dbReference type="SUPFAM" id="SSF52402">
    <property type="entry name" value="Adenine nucleotide alpha hydrolases-like"/>
    <property type="match status" value="1"/>
</dbReference>
<dbReference type="EMBL" id="LNQE01001460">
    <property type="protein sequence ID" value="KUG17133.1"/>
    <property type="molecule type" value="Genomic_DNA"/>
</dbReference>
<dbReference type="InterPro" id="IPR003115">
    <property type="entry name" value="ParB_N"/>
</dbReference>
<feature type="domain" description="ParB-like N-terminal" evidence="1">
    <location>
        <begin position="46"/>
        <end position="133"/>
    </location>
</feature>
<keyword evidence="2" id="KW-0489">Methyltransferase</keyword>
<protein>
    <submittedName>
        <fullName evidence="2">Dna modification methylase</fullName>
    </submittedName>
</protein>
<name>A0A0W8F8F1_9ZZZZ</name>
<dbReference type="InterPro" id="IPR014729">
    <property type="entry name" value="Rossmann-like_a/b/a_fold"/>
</dbReference>
<keyword evidence="2" id="KW-0808">Transferase</keyword>
<dbReference type="SMART" id="SM00470">
    <property type="entry name" value="ParB"/>
    <property type="match status" value="1"/>
</dbReference>
<gene>
    <name evidence="2" type="ORF">ASZ90_013136</name>
</gene>
<proteinExistence type="predicted"/>
<dbReference type="PANTHER" id="PTHR43196">
    <property type="entry name" value="SULFATE ADENYLYLTRANSFERASE SUBUNIT 2"/>
    <property type="match status" value="1"/>
</dbReference>
<accession>A0A0W8F8F1</accession>
<dbReference type="SUPFAM" id="SSF110849">
    <property type="entry name" value="ParB/Sulfiredoxin"/>
    <property type="match status" value="1"/>
</dbReference>
<dbReference type="InterPro" id="IPR050128">
    <property type="entry name" value="Sulfate_adenylyltrnsfr_sub2"/>
</dbReference>